<keyword evidence="1" id="KW-0732">Signal</keyword>
<evidence type="ECO:0000256" key="1">
    <source>
        <dbReference type="SAM" id="SignalP"/>
    </source>
</evidence>
<proteinExistence type="predicted"/>
<gene>
    <name evidence="2" type="ORF">ROLI_008410</name>
</gene>
<name>A0ABZ2BRB2_9RHOB</name>
<dbReference type="Proteomes" id="UP001318682">
    <property type="component" value="Chromosome"/>
</dbReference>
<reference evidence="3" key="1">
    <citation type="submission" date="2024-01" db="EMBL/GenBank/DDBJ databases">
        <title>Roseobacter fucihabitans sp. nov., isolated from the brown alga Fucus spiralis.</title>
        <authorList>
            <person name="Hahnke S."/>
            <person name="Berger M."/>
            <person name="Schlingloff A."/>
            <person name="Athale I."/>
            <person name="Neumann-Schaal M."/>
            <person name="Adenaya A."/>
            <person name="Poehlein A."/>
            <person name="Daniel R."/>
            <person name="Pertersen J."/>
            <person name="Brinkhoff T."/>
        </authorList>
    </citation>
    <scope>NUCLEOTIDE SEQUENCE [LARGE SCALE GENOMIC DNA]</scope>
    <source>
        <strain evidence="3">B14</strain>
    </source>
</reference>
<protein>
    <submittedName>
        <fullName evidence="2">Uncharacterized protein</fullName>
    </submittedName>
</protein>
<keyword evidence="3" id="KW-1185">Reference proteome</keyword>
<evidence type="ECO:0000313" key="2">
    <source>
        <dbReference type="EMBL" id="WVX47770.1"/>
    </source>
</evidence>
<feature type="signal peptide" evidence="1">
    <location>
        <begin position="1"/>
        <end position="24"/>
    </location>
</feature>
<accession>A0ABZ2BRB2</accession>
<dbReference type="EMBL" id="CP143423">
    <property type="protein sequence ID" value="WVX47770.1"/>
    <property type="molecule type" value="Genomic_DNA"/>
</dbReference>
<organism evidence="2 3">
    <name type="scientific">Roseobacter fucihabitans</name>
    <dbReference type="NCBI Taxonomy" id="1537242"/>
    <lineage>
        <taxon>Bacteria</taxon>
        <taxon>Pseudomonadati</taxon>
        <taxon>Pseudomonadota</taxon>
        <taxon>Alphaproteobacteria</taxon>
        <taxon>Rhodobacterales</taxon>
        <taxon>Roseobacteraceae</taxon>
        <taxon>Roseobacter</taxon>
    </lineage>
</organism>
<evidence type="ECO:0000313" key="3">
    <source>
        <dbReference type="Proteomes" id="UP001318682"/>
    </source>
</evidence>
<sequence length="138" mass="15310">MFSMSKYGMSGLLSLCLLAGPVLAGEPMSAQEFDDYTRGKTLFYGQGGASYGAERYMSNRRVQWSFLDGQCKEGEWYEEGGQICFIYEDNPDDPQCWTFSEKGSGLIARFQNLPGTTELYEAGDMGQEMICLGPEIGV</sequence>
<feature type="chain" id="PRO_5047550412" evidence="1">
    <location>
        <begin position="25"/>
        <end position="138"/>
    </location>
</feature>